<name>A0A2I0LAP3_PUNGR</name>
<protein>
    <submittedName>
        <fullName evidence="1">Uncharacterized protein</fullName>
    </submittedName>
</protein>
<proteinExistence type="predicted"/>
<organism evidence="1 2">
    <name type="scientific">Punica granatum</name>
    <name type="common">Pomegranate</name>
    <dbReference type="NCBI Taxonomy" id="22663"/>
    <lineage>
        <taxon>Eukaryota</taxon>
        <taxon>Viridiplantae</taxon>
        <taxon>Streptophyta</taxon>
        <taxon>Embryophyta</taxon>
        <taxon>Tracheophyta</taxon>
        <taxon>Spermatophyta</taxon>
        <taxon>Magnoliopsida</taxon>
        <taxon>eudicotyledons</taxon>
        <taxon>Gunneridae</taxon>
        <taxon>Pentapetalae</taxon>
        <taxon>rosids</taxon>
        <taxon>malvids</taxon>
        <taxon>Myrtales</taxon>
        <taxon>Lythraceae</taxon>
        <taxon>Punica</taxon>
    </lineage>
</organism>
<dbReference type="AlphaFoldDB" id="A0A2I0LAP3"/>
<dbReference type="Proteomes" id="UP000233551">
    <property type="component" value="Unassembled WGS sequence"/>
</dbReference>
<keyword evidence="2" id="KW-1185">Reference proteome</keyword>
<dbReference type="EMBL" id="PGOL01000076">
    <property type="protein sequence ID" value="PKI77763.1"/>
    <property type="molecule type" value="Genomic_DNA"/>
</dbReference>
<evidence type="ECO:0000313" key="1">
    <source>
        <dbReference type="EMBL" id="PKI77763.1"/>
    </source>
</evidence>
<accession>A0A2I0LAP3</accession>
<evidence type="ECO:0000313" key="2">
    <source>
        <dbReference type="Proteomes" id="UP000233551"/>
    </source>
</evidence>
<sequence length="123" mass="13075">MLTPKDVTVCSVRCWMAQSEPGGPVSLHIWMTQSGPGGPVSMYVCAARHWTVPVGLGGPATHYTDLAHYIGPNFGPARDVPLPVPFLLLFFPMPNPSRFLLLSQSPASIPDSSASRAAASRSS</sequence>
<reference evidence="1 2" key="1">
    <citation type="submission" date="2017-11" db="EMBL/GenBank/DDBJ databases">
        <title>De-novo sequencing of pomegranate (Punica granatum L.) genome.</title>
        <authorList>
            <person name="Akparov Z."/>
            <person name="Amiraslanov A."/>
            <person name="Hajiyeva S."/>
            <person name="Abbasov M."/>
            <person name="Kaur K."/>
            <person name="Hamwieh A."/>
            <person name="Solovyev V."/>
            <person name="Salamov A."/>
            <person name="Braich B."/>
            <person name="Kosarev P."/>
            <person name="Mahmoud A."/>
            <person name="Hajiyev E."/>
            <person name="Babayeva S."/>
            <person name="Izzatullayeva V."/>
            <person name="Mammadov A."/>
            <person name="Mammadov A."/>
            <person name="Sharifova S."/>
            <person name="Ojaghi J."/>
            <person name="Eynullazada K."/>
            <person name="Bayramov B."/>
            <person name="Abdulazimova A."/>
            <person name="Shahmuradov I."/>
        </authorList>
    </citation>
    <scope>NUCLEOTIDE SEQUENCE [LARGE SCALE GENOMIC DNA]</scope>
    <source>
        <strain evidence="2">cv. AG2017</strain>
        <tissue evidence="1">Leaf</tissue>
    </source>
</reference>
<gene>
    <name evidence="1" type="ORF">CRG98_001887</name>
</gene>
<comment type="caution">
    <text evidence="1">The sequence shown here is derived from an EMBL/GenBank/DDBJ whole genome shotgun (WGS) entry which is preliminary data.</text>
</comment>